<evidence type="ECO:0000313" key="3">
    <source>
        <dbReference type="EMBL" id="MEA9357641.1"/>
    </source>
</evidence>
<dbReference type="PANTHER" id="PTHR42852:SF17">
    <property type="entry name" value="THIOREDOXIN-LIKE PROTEIN HI_1115"/>
    <property type="match status" value="1"/>
</dbReference>
<feature type="domain" description="Thioredoxin" evidence="2">
    <location>
        <begin position="14"/>
        <end position="142"/>
    </location>
</feature>
<name>A0ABU5VX50_9BACT</name>
<sequence length="142" mass="16510">MKQLVLLLFFFSLNAYAEKLPDFNLPVYNTDSKFHLSESLKDKKVLINFWATWCTSCIHEIPLLEALKEKYGKDVVFVAVNAGEKSNLIERFLKKYKFSYILLKDEDRSFSKSIGVDSLPVTIVLDKDRNIIYRDVVPPKEI</sequence>
<accession>A0ABU5VX50</accession>
<dbReference type="SUPFAM" id="SSF52833">
    <property type="entry name" value="Thioredoxin-like"/>
    <property type="match status" value="1"/>
</dbReference>
<keyword evidence="1" id="KW-0732">Signal</keyword>
<dbReference type="PROSITE" id="PS51352">
    <property type="entry name" value="THIOREDOXIN_2"/>
    <property type="match status" value="1"/>
</dbReference>
<dbReference type="PANTHER" id="PTHR42852">
    <property type="entry name" value="THIOL:DISULFIDE INTERCHANGE PROTEIN DSBE"/>
    <property type="match status" value="1"/>
</dbReference>
<dbReference type="RefSeq" id="WP_323577726.1">
    <property type="nucleotide sequence ID" value="NZ_JAYGJQ010000002.1"/>
</dbReference>
<dbReference type="InterPro" id="IPR013740">
    <property type="entry name" value="Redoxin"/>
</dbReference>
<dbReference type="Gene3D" id="3.40.30.10">
    <property type="entry name" value="Glutaredoxin"/>
    <property type="match status" value="1"/>
</dbReference>
<dbReference type="InterPro" id="IPR036249">
    <property type="entry name" value="Thioredoxin-like_sf"/>
</dbReference>
<dbReference type="InterPro" id="IPR013766">
    <property type="entry name" value="Thioredoxin_domain"/>
</dbReference>
<dbReference type="InterPro" id="IPR050553">
    <property type="entry name" value="Thioredoxin_ResA/DsbE_sf"/>
</dbReference>
<protein>
    <submittedName>
        <fullName evidence="3">TlpA disulfide reductase family protein</fullName>
    </submittedName>
</protein>
<reference evidence="3 4" key="1">
    <citation type="submission" date="2023-11" db="EMBL/GenBank/DDBJ databases">
        <title>A Novel Polar Bacteriovorax (B. antarcticus) Isolated from the Biocrust in Antarctica.</title>
        <authorList>
            <person name="Mun W."/>
            <person name="Choi S.Y."/>
            <person name="Mitchell R.J."/>
        </authorList>
    </citation>
    <scope>NUCLEOTIDE SEQUENCE [LARGE SCALE GENOMIC DNA]</scope>
    <source>
        <strain evidence="3 4">PP10</strain>
    </source>
</reference>
<dbReference type="EMBL" id="JAYGJQ010000002">
    <property type="protein sequence ID" value="MEA9357641.1"/>
    <property type="molecule type" value="Genomic_DNA"/>
</dbReference>
<evidence type="ECO:0000313" key="4">
    <source>
        <dbReference type="Proteomes" id="UP001302274"/>
    </source>
</evidence>
<feature type="chain" id="PRO_5045883610" evidence="1">
    <location>
        <begin position="18"/>
        <end position="142"/>
    </location>
</feature>
<evidence type="ECO:0000256" key="1">
    <source>
        <dbReference type="SAM" id="SignalP"/>
    </source>
</evidence>
<keyword evidence="4" id="KW-1185">Reference proteome</keyword>
<organism evidence="3 4">
    <name type="scientific">Bacteriovorax antarcticus</name>
    <dbReference type="NCBI Taxonomy" id="3088717"/>
    <lineage>
        <taxon>Bacteria</taxon>
        <taxon>Pseudomonadati</taxon>
        <taxon>Bdellovibrionota</taxon>
        <taxon>Bacteriovoracia</taxon>
        <taxon>Bacteriovoracales</taxon>
        <taxon>Bacteriovoracaceae</taxon>
        <taxon>Bacteriovorax</taxon>
    </lineage>
</organism>
<comment type="caution">
    <text evidence="3">The sequence shown here is derived from an EMBL/GenBank/DDBJ whole genome shotgun (WGS) entry which is preliminary data.</text>
</comment>
<proteinExistence type="predicted"/>
<evidence type="ECO:0000259" key="2">
    <source>
        <dbReference type="PROSITE" id="PS51352"/>
    </source>
</evidence>
<dbReference type="Pfam" id="PF08534">
    <property type="entry name" value="Redoxin"/>
    <property type="match status" value="1"/>
</dbReference>
<gene>
    <name evidence="3" type="ORF">SHI21_15535</name>
</gene>
<dbReference type="CDD" id="cd02966">
    <property type="entry name" value="TlpA_like_family"/>
    <property type="match status" value="1"/>
</dbReference>
<feature type="signal peptide" evidence="1">
    <location>
        <begin position="1"/>
        <end position="17"/>
    </location>
</feature>
<dbReference type="Proteomes" id="UP001302274">
    <property type="component" value="Unassembled WGS sequence"/>
</dbReference>